<evidence type="ECO:0000256" key="1">
    <source>
        <dbReference type="ARBA" id="ARBA00001974"/>
    </source>
</evidence>
<evidence type="ECO:0000259" key="4">
    <source>
        <dbReference type="PROSITE" id="PS51645"/>
    </source>
</evidence>
<dbReference type="PANTHER" id="PTHR11455:SF18">
    <property type="entry name" value="SI:CH1073-390K14.1"/>
    <property type="match status" value="1"/>
</dbReference>
<dbReference type="InterPro" id="IPR005101">
    <property type="entry name" value="Cryptochr/Photolyase_FAD-bd"/>
</dbReference>
<dbReference type="Gene3D" id="1.25.40.80">
    <property type="match status" value="1"/>
</dbReference>
<comment type="cofactor">
    <cofactor evidence="1">
        <name>FAD</name>
        <dbReference type="ChEBI" id="CHEBI:57692"/>
    </cofactor>
</comment>
<organism evidence="5">
    <name type="scientific">viral metagenome</name>
    <dbReference type="NCBI Taxonomy" id="1070528"/>
    <lineage>
        <taxon>unclassified sequences</taxon>
        <taxon>metagenomes</taxon>
        <taxon>organismal metagenomes</taxon>
    </lineage>
</organism>
<dbReference type="Gene3D" id="1.10.579.10">
    <property type="entry name" value="DNA Cyclobutane Dipyrimidine Photolyase, subunit A, domain 3"/>
    <property type="match status" value="1"/>
</dbReference>
<feature type="domain" description="Photolyase/cryptochrome alpha/beta" evidence="4">
    <location>
        <begin position="1"/>
        <end position="134"/>
    </location>
</feature>
<dbReference type="PANTHER" id="PTHR11455">
    <property type="entry name" value="CRYPTOCHROME"/>
    <property type="match status" value="1"/>
</dbReference>
<dbReference type="InterPro" id="IPR002081">
    <property type="entry name" value="Cryptochrome/DNA_photolyase_1"/>
</dbReference>
<dbReference type="SUPFAM" id="SSF48173">
    <property type="entry name" value="Cryptochrome/photolyase FAD-binding domain"/>
    <property type="match status" value="1"/>
</dbReference>
<dbReference type="PROSITE" id="PS51645">
    <property type="entry name" value="PHR_CRY_ALPHA_BETA"/>
    <property type="match status" value="1"/>
</dbReference>
<dbReference type="GO" id="GO:0071949">
    <property type="term" value="F:FAD binding"/>
    <property type="evidence" value="ECO:0007669"/>
    <property type="project" value="TreeGrafter"/>
</dbReference>
<dbReference type="Pfam" id="PF00875">
    <property type="entry name" value="DNA_photolyase"/>
    <property type="match status" value="1"/>
</dbReference>
<name>A0A6C0EC94_9ZZZZ</name>
<sequence length="468" mass="56000">MNIFLFNKSLRCNDNTTLIHQMQKESDITPFFIFTEQVNKHKNKYFSNSSVQFMCESLIELSNEIRLKYKGKLYFFHCDNLIKVFEEIIKNNQKINSIGTNFDYSPYAIQRQEIIKNFCEKYNIKYYLKEDHVLYNILDGSTFKKDGTPYSVYTPFKNYCLENLKVPQISNIKKFNFVKKNKLNENKYYIKDTEIFNFFESNDNANIHGGRNNGLKILKKLNEFKDYSKQRDYLIYDTTFLGAHNHFGTVSIREVYFAMEKYKLKGLIEQLIWRDFYYGLNFHNLHMLQGQINGENKAYKDKFDKIKWNYDQELFDKWCKGKLGIPICDAAMIQLNTTGFQHNRCRMITANILTKLLLIDWKWGEKYFAQKLLDYDSINNSSGWQWTSCGIDPQNAFRIFSPQLQSKKFDKDCMYIKKYIPELKDVSIKDIHEWETSYVKYPNINYPPPQIDYKKAREHGIKEYKKIN</sequence>
<evidence type="ECO:0000313" key="5">
    <source>
        <dbReference type="EMBL" id="QHT26797.1"/>
    </source>
</evidence>
<dbReference type="GO" id="GO:0003904">
    <property type="term" value="F:deoxyribodipyrimidine photo-lyase activity"/>
    <property type="evidence" value="ECO:0007669"/>
    <property type="project" value="TreeGrafter"/>
</dbReference>
<dbReference type="Pfam" id="PF03441">
    <property type="entry name" value="FAD_binding_7"/>
    <property type="match status" value="1"/>
</dbReference>
<dbReference type="Gene3D" id="3.40.50.620">
    <property type="entry name" value="HUPs"/>
    <property type="match status" value="1"/>
</dbReference>
<dbReference type="GO" id="GO:0005634">
    <property type="term" value="C:nucleus"/>
    <property type="evidence" value="ECO:0007669"/>
    <property type="project" value="TreeGrafter"/>
</dbReference>
<proteinExistence type="predicted"/>
<dbReference type="GO" id="GO:0003677">
    <property type="term" value="F:DNA binding"/>
    <property type="evidence" value="ECO:0007669"/>
    <property type="project" value="TreeGrafter"/>
</dbReference>
<dbReference type="GO" id="GO:0005737">
    <property type="term" value="C:cytoplasm"/>
    <property type="evidence" value="ECO:0007669"/>
    <property type="project" value="TreeGrafter"/>
</dbReference>
<dbReference type="GO" id="GO:0043153">
    <property type="term" value="P:entrainment of circadian clock by photoperiod"/>
    <property type="evidence" value="ECO:0007669"/>
    <property type="project" value="TreeGrafter"/>
</dbReference>
<dbReference type="EMBL" id="MN739802">
    <property type="protein sequence ID" value="QHT26797.1"/>
    <property type="molecule type" value="Genomic_DNA"/>
</dbReference>
<dbReference type="InterPro" id="IPR036134">
    <property type="entry name" value="Crypto/Photolyase_FAD-like_sf"/>
</dbReference>
<dbReference type="SUPFAM" id="SSF52425">
    <property type="entry name" value="Cryptochrome/photolyase, N-terminal domain"/>
    <property type="match status" value="1"/>
</dbReference>
<evidence type="ECO:0000256" key="2">
    <source>
        <dbReference type="ARBA" id="ARBA00022630"/>
    </source>
</evidence>
<reference evidence="5" key="1">
    <citation type="journal article" date="2020" name="Nature">
        <title>Giant virus diversity and host interactions through global metagenomics.</title>
        <authorList>
            <person name="Schulz F."/>
            <person name="Roux S."/>
            <person name="Paez-Espino D."/>
            <person name="Jungbluth S."/>
            <person name="Walsh D.A."/>
            <person name="Denef V.J."/>
            <person name="McMahon K.D."/>
            <person name="Konstantinidis K.T."/>
            <person name="Eloe-Fadrosh E.A."/>
            <person name="Kyrpides N.C."/>
            <person name="Woyke T."/>
        </authorList>
    </citation>
    <scope>NUCLEOTIDE SEQUENCE</scope>
    <source>
        <strain evidence="5">GVMAG-M-3300023179-2</strain>
    </source>
</reference>
<dbReference type="InterPro" id="IPR014729">
    <property type="entry name" value="Rossmann-like_a/b/a_fold"/>
</dbReference>
<dbReference type="PRINTS" id="PR00147">
    <property type="entry name" value="DNAPHOTLYASE"/>
</dbReference>
<keyword evidence="2" id="KW-0285">Flavoprotein</keyword>
<dbReference type="InterPro" id="IPR036155">
    <property type="entry name" value="Crypto/Photolyase_N_sf"/>
</dbReference>
<protein>
    <recommendedName>
        <fullName evidence="4">Photolyase/cryptochrome alpha/beta domain-containing protein</fullName>
    </recommendedName>
</protein>
<accession>A0A6C0EC94</accession>
<dbReference type="InterPro" id="IPR006050">
    <property type="entry name" value="DNA_photolyase_N"/>
</dbReference>
<dbReference type="AlphaFoldDB" id="A0A6C0EC94"/>
<keyword evidence="3" id="KW-0274">FAD</keyword>
<evidence type="ECO:0000256" key="3">
    <source>
        <dbReference type="ARBA" id="ARBA00022827"/>
    </source>
</evidence>
<dbReference type="GO" id="GO:0032922">
    <property type="term" value="P:circadian regulation of gene expression"/>
    <property type="evidence" value="ECO:0007669"/>
    <property type="project" value="TreeGrafter"/>
</dbReference>